<dbReference type="InterPro" id="IPR015890">
    <property type="entry name" value="Chorismate_C"/>
</dbReference>
<evidence type="ECO:0000259" key="6">
    <source>
        <dbReference type="Pfam" id="PF00425"/>
    </source>
</evidence>
<evidence type="ECO:0000256" key="4">
    <source>
        <dbReference type="ARBA" id="ARBA00023235"/>
    </source>
</evidence>
<keyword evidence="8" id="KW-1185">Reference proteome</keyword>
<dbReference type="PANTHER" id="PTHR42839:SF2">
    <property type="entry name" value="ISOCHORISMATE SYNTHASE ENTC"/>
    <property type="match status" value="1"/>
</dbReference>
<dbReference type="OrthoDB" id="9806579at2"/>
<sequence length="372" mass="38764">MDSEGGATRLFDGSFLLAGPETTVVADGVRAVVAETDPDELATRVTKDLVDSGVPVAVGALPFDGDAAPHVLVPQSVRCTGTVHPYRSPVEPWRPSPPTVTEVPTGDGYRRAVAAAVSAMRADEGLRKVVLARTLELTYAERIRLDALLPGLVETNPSGYTFATPLPGGATLFGASPELLLSRRGSRVESNPLAGSRPRGADDAADRAAGAELLASAKDLAEHRVVVAAVVEGLRPFCRSLTVPSGPSLVGTPTMWHLSTKVTGELVDLDVSALRLAAALHPTPAVCGTPRPLARTVIGELEPFSRGFYGGAVGWCSASGDGEWVVGIRCGEVLGSRMRLYSGAGIMPESDPTAELDETSAKFATLLRVLGL</sequence>
<evidence type="ECO:0000256" key="5">
    <source>
        <dbReference type="ARBA" id="ARBA00041564"/>
    </source>
</evidence>
<evidence type="ECO:0000256" key="1">
    <source>
        <dbReference type="ARBA" id="ARBA00000799"/>
    </source>
</evidence>
<dbReference type="NCBIfam" id="TIGR00543">
    <property type="entry name" value="isochor_syn"/>
    <property type="match status" value="1"/>
</dbReference>
<dbReference type="PANTHER" id="PTHR42839">
    <property type="entry name" value="ISOCHORISMATE SYNTHASE ENTC"/>
    <property type="match status" value="1"/>
</dbReference>
<name>A0A2S6GZ64_9PSEU</name>
<dbReference type="InterPro" id="IPR005801">
    <property type="entry name" value="ADC_synthase"/>
</dbReference>
<reference evidence="7 8" key="1">
    <citation type="submission" date="2018-02" db="EMBL/GenBank/DDBJ databases">
        <title>Genomic Encyclopedia of Archaeal and Bacterial Type Strains, Phase II (KMG-II): from individual species to whole genera.</title>
        <authorList>
            <person name="Goeker M."/>
        </authorList>
    </citation>
    <scope>NUCLEOTIDE SEQUENCE [LARGE SCALE GENOMIC DNA]</scope>
    <source>
        <strain evidence="7 8">YU 961-1</strain>
    </source>
</reference>
<dbReference type="Pfam" id="PF00425">
    <property type="entry name" value="Chorismate_bind"/>
    <property type="match status" value="1"/>
</dbReference>
<accession>A0A2S6GZ64</accession>
<dbReference type="GO" id="GO:0009697">
    <property type="term" value="P:salicylic acid biosynthetic process"/>
    <property type="evidence" value="ECO:0007669"/>
    <property type="project" value="TreeGrafter"/>
</dbReference>
<organism evidence="7 8">
    <name type="scientific">Actinokineospora auranticolor</name>
    <dbReference type="NCBI Taxonomy" id="155976"/>
    <lineage>
        <taxon>Bacteria</taxon>
        <taxon>Bacillati</taxon>
        <taxon>Actinomycetota</taxon>
        <taxon>Actinomycetes</taxon>
        <taxon>Pseudonocardiales</taxon>
        <taxon>Pseudonocardiaceae</taxon>
        <taxon>Actinokineospora</taxon>
    </lineage>
</organism>
<comment type="caution">
    <text evidence="7">The sequence shown here is derived from an EMBL/GenBank/DDBJ whole genome shotgun (WGS) entry which is preliminary data.</text>
</comment>
<dbReference type="InterPro" id="IPR004561">
    <property type="entry name" value="IsoChor_synthase"/>
</dbReference>
<keyword evidence="4" id="KW-0413">Isomerase</keyword>
<gene>
    <name evidence="7" type="ORF">CLV40_102371</name>
</gene>
<protein>
    <recommendedName>
        <fullName evidence="3">isochorismate synthase</fullName>
        <ecNumber evidence="3">5.4.4.2</ecNumber>
    </recommendedName>
    <alternativeName>
        <fullName evidence="5">Isochorismate mutase</fullName>
    </alternativeName>
</protein>
<evidence type="ECO:0000313" key="8">
    <source>
        <dbReference type="Proteomes" id="UP000239203"/>
    </source>
</evidence>
<dbReference type="EC" id="5.4.4.2" evidence="3"/>
<comment type="similarity">
    <text evidence="2">Belongs to the isochorismate synthase family.</text>
</comment>
<dbReference type="GO" id="GO:0008909">
    <property type="term" value="F:isochorismate synthase activity"/>
    <property type="evidence" value="ECO:0007669"/>
    <property type="project" value="UniProtKB-EC"/>
</dbReference>
<dbReference type="RefSeq" id="WP_104477415.1">
    <property type="nucleotide sequence ID" value="NZ_CP154825.1"/>
</dbReference>
<dbReference type="Gene3D" id="3.60.120.10">
    <property type="entry name" value="Anthranilate synthase"/>
    <property type="match status" value="1"/>
</dbReference>
<evidence type="ECO:0000313" key="7">
    <source>
        <dbReference type="EMBL" id="PPK70456.1"/>
    </source>
</evidence>
<dbReference type="Proteomes" id="UP000239203">
    <property type="component" value="Unassembled WGS sequence"/>
</dbReference>
<evidence type="ECO:0000256" key="2">
    <source>
        <dbReference type="ARBA" id="ARBA00005297"/>
    </source>
</evidence>
<comment type="catalytic activity">
    <reaction evidence="1">
        <text>chorismate = isochorismate</text>
        <dbReference type="Rhea" id="RHEA:18985"/>
        <dbReference type="ChEBI" id="CHEBI:29748"/>
        <dbReference type="ChEBI" id="CHEBI:29780"/>
        <dbReference type="EC" id="5.4.4.2"/>
    </reaction>
</comment>
<feature type="domain" description="Chorismate-utilising enzyme C-terminal" evidence="6">
    <location>
        <begin position="107"/>
        <end position="362"/>
    </location>
</feature>
<dbReference type="EMBL" id="PTIX01000002">
    <property type="protein sequence ID" value="PPK70456.1"/>
    <property type="molecule type" value="Genomic_DNA"/>
</dbReference>
<evidence type="ECO:0000256" key="3">
    <source>
        <dbReference type="ARBA" id="ARBA00012824"/>
    </source>
</evidence>
<proteinExistence type="inferred from homology"/>
<dbReference type="AlphaFoldDB" id="A0A2S6GZ64"/>
<dbReference type="SUPFAM" id="SSF56322">
    <property type="entry name" value="ADC synthase"/>
    <property type="match status" value="1"/>
</dbReference>